<accession>A0ABS8WPV0</accession>
<sequence>MKHLERVDEFPCFPFIMVRGKKLTSPSTPSTPSIGENQLLRGLSCGVDFYQELPTQIAGVHYFEGDCACSAIGVIVDKKRDVDAPKSRKWRMQAWDVAKSLLAYDTDNAPFMQDLDDPTPVMSRHASKDMPPPSSSLPPPPSGKSGLT</sequence>
<dbReference type="Proteomes" id="UP000823775">
    <property type="component" value="Unassembled WGS sequence"/>
</dbReference>
<dbReference type="EMBL" id="JACEIK010009203">
    <property type="protein sequence ID" value="MCE3052092.1"/>
    <property type="molecule type" value="Genomic_DNA"/>
</dbReference>
<evidence type="ECO:0000256" key="1">
    <source>
        <dbReference type="SAM" id="MobiDB-lite"/>
    </source>
</evidence>
<evidence type="ECO:0000313" key="3">
    <source>
        <dbReference type="Proteomes" id="UP000823775"/>
    </source>
</evidence>
<comment type="caution">
    <text evidence="2">The sequence shown here is derived from an EMBL/GenBank/DDBJ whole genome shotgun (WGS) entry which is preliminary data.</text>
</comment>
<gene>
    <name evidence="2" type="ORF">HAX54_051581</name>
</gene>
<feature type="compositionally biased region" description="Pro residues" evidence="1">
    <location>
        <begin position="130"/>
        <end position="142"/>
    </location>
</feature>
<organism evidence="2 3">
    <name type="scientific">Datura stramonium</name>
    <name type="common">Jimsonweed</name>
    <name type="synonym">Common thornapple</name>
    <dbReference type="NCBI Taxonomy" id="4076"/>
    <lineage>
        <taxon>Eukaryota</taxon>
        <taxon>Viridiplantae</taxon>
        <taxon>Streptophyta</taxon>
        <taxon>Embryophyta</taxon>
        <taxon>Tracheophyta</taxon>
        <taxon>Spermatophyta</taxon>
        <taxon>Magnoliopsida</taxon>
        <taxon>eudicotyledons</taxon>
        <taxon>Gunneridae</taxon>
        <taxon>Pentapetalae</taxon>
        <taxon>asterids</taxon>
        <taxon>lamiids</taxon>
        <taxon>Solanales</taxon>
        <taxon>Solanaceae</taxon>
        <taxon>Solanoideae</taxon>
        <taxon>Datureae</taxon>
        <taxon>Datura</taxon>
    </lineage>
</organism>
<keyword evidence="3" id="KW-1185">Reference proteome</keyword>
<proteinExistence type="predicted"/>
<feature type="region of interest" description="Disordered" evidence="1">
    <location>
        <begin position="112"/>
        <end position="148"/>
    </location>
</feature>
<name>A0ABS8WPV0_DATST</name>
<reference evidence="2 3" key="1">
    <citation type="journal article" date="2021" name="BMC Genomics">
        <title>Datura genome reveals duplications of psychoactive alkaloid biosynthetic genes and high mutation rate following tissue culture.</title>
        <authorList>
            <person name="Rajewski A."/>
            <person name="Carter-House D."/>
            <person name="Stajich J."/>
            <person name="Litt A."/>
        </authorList>
    </citation>
    <scope>NUCLEOTIDE SEQUENCE [LARGE SCALE GENOMIC DNA]</scope>
    <source>
        <strain evidence="2">AR-01</strain>
    </source>
</reference>
<evidence type="ECO:0000313" key="2">
    <source>
        <dbReference type="EMBL" id="MCE3052092.1"/>
    </source>
</evidence>
<protein>
    <submittedName>
        <fullName evidence="2">Uncharacterized protein</fullName>
    </submittedName>
</protein>